<organism evidence="2 3">
    <name type="scientific">Pontivivens marinum</name>
    <dbReference type="NCBI Taxonomy" id="1690039"/>
    <lineage>
        <taxon>Bacteria</taxon>
        <taxon>Pseudomonadati</taxon>
        <taxon>Pseudomonadota</taxon>
        <taxon>Alphaproteobacteria</taxon>
        <taxon>Rhodobacterales</taxon>
        <taxon>Paracoccaceae</taxon>
        <taxon>Pontivivens</taxon>
    </lineage>
</organism>
<dbReference type="OrthoDB" id="8115790at2"/>
<accession>A0A2C9CNJ8</accession>
<keyword evidence="1" id="KW-0732">Signal</keyword>
<protein>
    <submittedName>
        <fullName evidence="2">Cytochrome C</fullName>
    </submittedName>
</protein>
<dbReference type="Gene3D" id="1.20.120.10">
    <property type="entry name" value="Cytochrome c/b562"/>
    <property type="match status" value="1"/>
</dbReference>
<proteinExistence type="predicted"/>
<dbReference type="EMBL" id="OCTN01000001">
    <property type="protein sequence ID" value="SOH92894.1"/>
    <property type="molecule type" value="Genomic_DNA"/>
</dbReference>
<dbReference type="AlphaFoldDB" id="A0A2C9CNJ8"/>
<evidence type="ECO:0000256" key="1">
    <source>
        <dbReference type="SAM" id="SignalP"/>
    </source>
</evidence>
<feature type="chain" id="PRO_5012564576" evidence="1">
    <location>
        <begin position="22"/>
        <end position="118"/>
    </location>
</feature>
<reference evidence="3" key="1">
    <citation type="submission" date="2017-09" db="EMBL/GenBank/DDBJ databases">
        <authorList>
            <person name="Varghese N."/>
            <person name="Submissions S."/>
        </authorList>
    </citation>
    <scope>NUCLEOTIDE SEQUENCE [LARGE SCALE GENOMIC DNA]</scope>
    <source>
        <strain evidence="3">C7</strain>
    </source>
</reference>
<name>A0A2C9CNJ8_9RHOB</name>
<dbReference type="GO" id="GO:0009055">
    <property type="term" value="F:electron transfer activity"/>
    <property type="evidence" value="ECO:0007669"/>
    <property type="project" value="InterPro"/>
</dbReference>
<dbReference type="GO" id="GO:0020037">
    <property type="term" value="F:heme binding"/>
    <property type="evidence" value="ECO:0007669"/>
    <property type="project" value="InterPro"/>
</dbReference>
<evidence type="ECO:0000313" key="2">
    <source>
        <dbReference type="EMBL" id="SOH92894.1"/>
    </source>
</evidence>
<keyword evidence="3" id="KW-1185">Reference proteome</keyword>
<evidence type="ECO:0000313" key="3">
    <source>
        <dbReference type="Proteomes" id="UP000220034"/>
    </source>
</evidence>
<dbReference type="RefSeq" id="WP_097928446.1">
    <property type="nucleotide sequence ID" value="NZ_OCTN01000001.1"/>
</dbReference>
<dbReference type="GO" id="GO:0005506">
    <property type="term" value="F:iron ion binding"/>
    <property type="evidence" value="ECO:0007669"/>
    <property type="project" value="InterPro"/>
</dbReference>
<gene>
    <name evidence="2" type="ORF">SAMN06273572_101745</name>
</gene>
<dbReference type="GO" id="GO:0022900">
    <property type="term" value="P:electron transport chain"/>
    <property type="evidence" value="ECO:0007669"/>
    <property type="project" value="InterPro"/>
</dbReference>
<dbReference type="InterPro" id="IPR010980">
    <property type="entry name" value="Cyt_c/b562"/>
</dbReference>
<sequence length="118" mass="12857">MRQYIIAITALCATTSTLAHAGATGIVLQRMESMKEMNEASKALALIRAGGLPFEPELLTRVTDLITNNADLIPAQYPDGSFAFPSEALLSIAQNRDDFEAAPPPWLIWPAVLPWHPI</sequence>
<dbReference type="Proteomes" id="UP000220034">
    <property type="component" value="Unassembled WGS sequence"/>
</dbReference>
<feature type="signal peptide" evidence="1">
    <location>
        <begin position="1"/>
        <end position="21"/>
    </location>
</feature>
<dbReference type="SUPFAM" id="SSF47175">
    <property type="entry name" value="Cytochromes"/>
    <property type="match status" value="1"/>
</dbReference>